<evidence type="ECO:0000313" key="3">
    <source>
        <dbReference type="Proteomes" id="UP001163798"/>
    </source>
</evidence>
<accession>A0AA38NKH7</accession>
<keyword evidence="1" id="KW-0732">Signal</keyword>
<reference evidence="2" key="1">
    <citation type="submission" date="2022-08" db="EMBL/GenBank/DDBJ databases">
        <authorList>
            <consortium name="DOE Joint Genome Institute"/>
            <person name="Min B."/>
            <person name="Riley R."/>
            <person name="Sierra-Patev S."/>
            <person name="Naranjo-Ortiz M."/>
            <person name="Looney B."/>
            <person name="Konkel Z."/>
            <person name="Slot J.C."/>
            <person name="Sakamoto Y."/>
            <person name="Steenwyk J.L."/>
            <person name="Rokas A."/>
            <person name="Carro J."/>
            <person name="Camarero S."/>
            <person name="Ferreira P."/>
            <person name="Molpeceres G."/>
            <person name="Ruiz-Duenas F.J."/>
            <person name="Serrano A."/>
            <person name="Henrissat B."/>
            <person name="Drula E."/>
            <person name="Hughes K.W."/>
            <person name="Mata J.L."/>
            <person name="Ishikawa N.K."/>
            <person name="Vargas-Isla R."/>
            <person name="Ushijima S."/>
            <person name="Smith C.A."/>
            <person name="Ahrendt S."/>
            <person name="Andreopoulos W."/>
            <person name="He G."/>
            <person name="Labutti K."/>
            <person name="Lipzen A."/>
            <person name="Ng V."/>
            <person name="Sandor L."/>
            <person name="Barry K."/>
            <person name="Martinez A.T."/>
            <person name="Xiao Y."/>
            <person name="Gibbons J.G."/>
            <person name="Terashima K."/>
            <person name="Hibbett D.S."/>
            <person name="Grigoriev I.V."/>
        </authorList>
    </citation>
    <scope>NUCLEOTIDE SEQUENCE</scope>
    <source>
        <strain evidence="2">TFB10291</strain>
    </source>
</reference>
<name>A0AA38NKH7_9AGAR</name>
<dbReference type="EMBL" id="MU793436">
    <property type="protein sequence ID" value="KAJ3783108.1"/>
    <property type="molecule type" value="Genomic_DNA"/>
</dbReference>
<evidence type="ECO:0000313" key="2">
    <source>
        <dbReference type="EMBL" id="KAJ3783108.1"/>
    </source>
</evidence>
<organism evidence="2 3">
    <name type="scientific">Lentinula aff. detonsa</name>
    <dbReference type="NCBI Taxonomy" id="2804958"/>
    <lineage>
        <taxon>Eukaryota</taxon>
        <taxon>Fungi</taxon>
        <taxon>Dikarya</taxon>
        <taxon>Basidiomycota</taxon>
        <taxon>Agaricomycotina</taxon>
        <taxon>Agaricomycetes</taxon>
        <taxon>Agaricomycetidae</taxon>
        <taxon>Agaricales</taxon>
        <taxon>Marasmiineae</taxon>
        <taxon>Omphalotaceae</taxon>
        <taxon>Lentinula</taxon>
    </lineage>
</organism>
<evidence type="ECO:0000256" key="1">
    <source>
        <dbReference type="SAM" id="SignalP"/>
    </source>
</evidence>
<feature type="chain" id="PRO_5041310666" description="Peptidase A1 domain-containing protein" evidence="1">
    <location>
        <begin position="19"/>
        <end position="295"/>
    </location>
</feature>
<dbReference type="Proteomes" id="UP001163798">
    <property type="component" value="Unassembled WGS sequence"/>
</dbReference>
<protein>
    <recommendedName>
        <fullName evidence="4">Peptidase A1 domain-containing protein</fullName>
    </recommendedName>
</protein>
<feature type="signal peptide" evidence="1">
    <location>
        <begin position="1"/>
        <end position="18"/>
    </location>
</feature>
<dbReference type="AlphaFoldDB" id="A0AA38NKH7"/>
<comment type="caution">
    <text evidence="2">The sequence shown here is derived from an EMBL/GenBank/DDBJ whole genome shotgun (WGS) entry which is preliminary data.</text>
</comment>
<gene>
    <name evidence="2" type="ORF">GGU10DRAFT_405537</name>
</gene>
<proteinExistence type="predicted"/>
<keyword evidence="3" id="KW-1185">Reference proteome</keyword>
<evidence type="ECO:0008006" key="4">
    <source>
        <dbReference type="Google" id="ProtNLM"/>
    </source>
</evidence>
<sequence>MFLSVRFLAALLVAASSSTTFITAFPVHLTVRSSETTFAQNFTLAALNTTLPNANSTGAPLVLGAAGGIDGGSMEVTSTYASYPYNDFFSLGLVDGTLHAYSKQQSLHTSASVPLLHGSLDWFTSSIYSTDPSTAFTAISGTGNFSVLTFNGTADLWFLCPSDMPGSPQNSVYHNTSTIPSQSGAPGASPVQCYSVILNMVPRPAACAGTADDAASPNVVAFLLLFAMDPALHAPLNLRPLSVRPISEKNVAKQLGNFVEDFQARTTAAQGGNTAVTVQLQKLKDAMQEELERKK</sequence>